<dbReference type="Gene3D" id="1.10.10.10">
    <property type="entry name" value="Winged helix-like DNA-binding domain superfamily/Winged helix DNA-binding domain"/>
    <property type="match status" value="1"/>
</dbReference>
<keyword evidence="4 6" id="KW-0238">DNA-binding</keyword>
<dbReference type="PANTHER" id="PTHR43133:SF25">
    <property type="entry name" value="RNA POLYMERASE SIGMA FACTOR RFAY-RELATED"/>
    <property type="match status" value="1"/>
</dbReference>
<dbReference type="InterPro" id="IPR000838">
    <property type="entry name" value="RNA_pol_sigma70_ECF_CS"/>
</dbReference>
<keyword evidence="3 6" id="KW-0731">Sigma factor</keyword>
<evidence type="ECO:0000256" key="6">
    <source>
        <dbReference type="RuleBase" id="RU000716"/>
    </source>
</evidence>
<reference evidence="10" key="2">
    <citation type="submission" date="2021-08" db="EMBL/GenBank/DDBJ databases">
        <authorList>
            <person name="Tani A."/>
            <person name="Ola A."/>
            <person name="Ogura Y."/>
            <person name="Katsura K."/>
            <person name="Hayashi T."/>
        </authorList>
    </citation>
    <scope>NUCLEOTIDE SEQUENCE</scope>
    <source>
        <strain evidence="10">DSM 17168</strain>
    </source>
</reference>
<proteinExistence type="inferred from homology"/>
<keyword evidence="2 6" id="KW-0805">Transcription regulation</keyword>
<organism evidence="10 11">
    <name type="scientific">Methylobacterium isbiliense</name>
    <dbReference type="NCBI Taxonomy" id="315478"/>
    <lineage>
        <taxon>Bacteria</taxon>
        <taxon>Pseudomonadati</taxon>
        <taxon>Pseudomonadota</taxon>
        <taxon>Alphaproteobacteria</taxon>
        <taxon>Hyphomicrobiales</taxon>
        <taxon>Methylobacteriaceae</taxon>
        <taxon>Methylobacterium</taxon>
    </lineage>
</organism>
<dbReference type="InterPro" id="IPR007627">
    <property type="entry name" value="RNA_pol_sigma70_r2"/>
</dbReference>
<dbReference type="PANTHER" id="PTHR43133">
    <property type="entry name" value="RNA POLYMERASE ECF-TYPE SIGMA FACTO"/>
    <property type="match status" value="1"/>
</dbReference>
<dbReference type="InterPro" id="IPR013249">
    <property type="entry name" value="RNA_pol_sigma70_r4_t2"/>
</dbReference>
<evidence type="ECO:0000256" key="4">
    <source>
        <dbReference type="ARBA" id="ARBA00023125"/>
    </source>
</evidence>
<evidence type="ECO:0000256" key="1">
    <source>
        <dbReference type="ARBA" id="ARBA00010641"/>
    </source>
</evidence>
<dbReference type="Proteomes" id="UP001055153">
    <property type="component" value="Unassembled WGS sequence"/>
</dbReference>
<dbReference type="CDD" id="cd06171">
    <property type="entry name" value="Sigma70_r4"/>
    <property type="match status" value="1"/>
</dbReference>
<comment type="caution">
    <text evidence="10">The sequence shown here is derived from an EMBL/GenBank/DDBJ whole genome shotgun (WGS) entry which is preliminary data.</text>
</comment>
<dbReference type="InterPro" id="IPR036388">
    <property type="entry name" value="WH-like_DNA-bd_sf"/>
</dbReference>
<dbReference type="SUPFAM" id="SSF88946">
    <property type="entry name" value="Sigma2 domain of RNA polymerase sigma factors"/>
    <property type="match status" value="1"/>
</dbReference>
<dbReference type="SUPFAM" id="SSF88659">
    <property type="entry name" value="Sigma3 and sigma4 domains of RNA polymerase sigma factors"/>
    <property type="match status" value="1"/>
</dbReference>
<evidence type="ECO:0000313" key="10">
    <source>
        <dbReference type="EMBL" id="GJE00526.1"/>
    </source>
</evidence>
<evidence type="ECO:0000256" key="5">
    <source>
        <dbReference type="ARBA" id="ARBA00023163"/>
    </source>
</evidence>
<dbReference type="Pfam" id="PF08281">
    <property type="entry name" value="Sigma70_r4_2"/>
    <property type="match status" value="1"/>
</dbReference>
<dbReference type="InterPro" id="IPR039425">
    <property type="entry name" value="RNA_pol_sigma-70-like"/>
</dbReference>
<evidence type="ECO:0000256" key="7">
    <source>
        <dbReference type="SAM" id="MobiDB-lite"/>
    </source>
</evidence>
<feature type="compositionally biased region" description="Pro residues" evidence="7">
    <location>
        <begin position="15"/>
        <end position="28"/>
    </location>
</feature>
<dbReference type="PROSITE" id="PS01063">
    <property type="entry name" value="SIGMA70_ECF"/>
    <property type="match status" value="1"/>
</dbReference>
<feature type="region of interest" description="Disordered" evidence="7">
    <location>
        <begin position="1"/>
        <end position="28"/>
    </location>
</feature>
<feature type="domain" description="RNA polymerase sigma factor 70 region 4 type 2" evidence="9">
    <location>
        <begin position="174"/>
        <end position="226"/>
    </location>
</feature>
<dbReference type="InterPro" id="IPR014284">
    <property type="entry name" value="RNA_pol_sigma-70_dom"/>
</dbReference>
<gene>
    <name evidence="10" type="ORF">GMJLKIPL_2448</name>
</gene>
<reference evidence="10" key="1">
    <citation type="journal article" date="2021" name="Front. Microbiol.">
        <title>Comprehensive Comparative Genomics and Phenotyping of Methylobacterium Species.</title>
        <authorList>
            <person name="Alessa O."/>
            <person name="Ogura Y."/>
            <person name="Fujitani Y."/>
            <person name="Takami H."/>
            <person name="Hayashi T."/>
            <person name="Sahin N."/>
            <person name="Tani A."/>
        </authorList>
    </citation>
    <scope>NUCLEOTIDE SEQUENCE</scope>
    <source>
        <strain evidence="10">DSM 17168</strain>
    </source>
</reference>
<dbReference type="InterPro" id="IPR013325">
    <property type="entry name" value="RNA_pol_sigma_r2"/>
</dbReference>
<feature type="compositionally biased region" description="Basic residues" evidence="7">
    <location>
        <begin position="1"/>
        <end position="10"/>
    </location>
</feature>
<evidence type="ECO:0000256" key="3">
    <source>
        <dbReference type="ARBA" id="ARBA00023082"/>
    </source>
</evidence>
<sequence>MTISLRHTKAAHQPPTTPHVPAPNDPRPLLPSFLRDHLGRQLRAAYEVFVTEAQPRPLLDLAVRLERVLASAPDAPEFRDALLAALPALRAFATSLTGSPAQADDLVQDTLLRAWQSQHSFTPGTNLNAWLFTILRNQFYTTMRKRKREVEDSDGTAAAQLTALPSQEDGLELREVWTQLGKLPPLQREALLLIATQDLTYEAAAELMGCQTGTVKSRVNRARAALVQALGYEDRLARTAAL</sequence>
<evidence type="ECO:0000313" key="11">
    <source>
        <dbReference type="Proteomes" id="UP001055153"/>
    </source>
</evidence>
<name>A0ABQ4SDQ3_9HYPH</name>
<accession>A0ABQ4SDQ3</accession>
<evidence type="ECO:0000259" key="9">
    <source>
        <dbReference type="Pfam" id="PF08281"/>
    </source>
</evidence>
<dbReference type="EMBL" id="BPQQ01000027">
    <property type="protein sequence ID" value="GJE00526.1"/>
    <property type="molecule type" value="Genomic_DNA"/>
</dbReference>
<dbReference type="RefSeq" id="WP_238235411.1">
    <property type="nucleotide sequence ID" value="NZ_BPQQ01000027.1"/>
</dbReference>
<dbReference type="Pfam" id="PF04542">
    <property type="entry name" value="Sigma70_r2"/>
    <property type="match status" value="1"/>
</dbReference>
<keyword evidence="11" id="KW-1185">Reference proteome</keyword>
<comment type="similarity">
    <text evidence="1 6">Belongs to the sigma-70 factor family. ECF subfamily.</text>
</comment>
<protein>
    <recommendedName>
        <fullName evidence="6">RNA polymerase sigma factor</fullName>
    </recommendedName>
</protein>
<evidence type="ECO:0000256" key="2">
    <source>
        <dbReference type="ARBA" id="ARBA00023015"/>
    </source>
</evidence>
<dbReference type="InterPro" id="IPR013324">
    <property type="entry name" value="RNA_pol_sigma_r3/r4-like"/>
</dbReference>
<evidence type="ECO:0000259" key="8">
    <source>
        <dbReference type="Pfam" id="PF04542"/>
    </source>
</evidence>
<dbReference type="Gene3D" id="1.10.1740.10">
    <property type="match status" value="1"/>
</dbReference>
<dbReference type="NCBIfam" id="TIGR02937">
    <property type="entry name" value="sigma70-ECF"/>
    <property type="match status" value="1"/>
</dbReference>
<keyword evidence="5 6" id="KW-0804">Transcription</keyword>
<feature type="domain" description="RNA polymerase sigma-70 region 2" evidence="8">
    <location>
        <begin position="86"/>
        <end position="148"/>
    </location>
</feature>